<dbReference type="GO" id="GO:0000160">
    <property type="term" value="P:phosphorelay signal transduction system"/>
    <property type="evidence" value="ECO:0007669"/>
    <property type="project" value="UniProtKB-KW"/>
</dbReference>
<dbReference type="GO" id="GO:0043565">
    <property type="term" value="F:sequence-specific DNA binding"/>
    <property type="evidence" value="ECO:0007669"/>
    <property type="project" value="InterPro"/>
</dbReference>
<evidence type="ECO:0000256" key="7">
    <source>
        <dbReference type="ARBA" id="ARBA00023163"/>
    </source>
</evidence>
<dbReference type="SUPFAM" id="SSF52172">
    <property type="entry name" value="CheY-like"/>
    <property type="match status" value="1"/>
</dbReference>
<dbReference type="Proteomes" id="UP000006620">
    <property type="component" value="Chromosome"/>
</dbReference>
<name>F8FJN4_PAEMK</name>
<proteinExistence type="predicted"/>
<dbReference type="SUPFAM" id="SSF46689">
    <property type="entry name" value="Homeodomain-like"/>
    <property type="match status" value="2"/>
</dbReference>
<dbReference type="PANTHER" id="PTHR42713">
    <property type="entry name" value="HISTIDINE KINASE-RELATED"/>
    <property type="match status" value="1"/>
</dbReference>
<evidence type="ECO:0000259" key="9">
    <source>
        <dbReference type="PROSITE" id="PS01124"/>
    </source>
</evidence>
<evidence type="ECO:0000256" key="6">
    <source>
        <dbReference type="ARBA" id="ARBA00023125"/>
    </source>
</evidence>
<organism evidence="11 12">
    <name type="scientific">Paenibacillus mucilaginosus (strain KNP414)</name>
    <dbReference type="NCBI Taxonomy" id="1036673"/>
    <lineage>
        <taxon>Bacteria</taxon>
        <taxon>Bacillati</taxon>
        <taxon>Bacillota</taxon>
        <taxon>Bacilli</taxon>
        <taxon>Bacillales</taxon>
        <taxon>Paenibacillaceae</taxon>
        <taxon>Paenibacillus</taxon>
    </lineage>
</organism>
<evidence type="ECO:0000256" key="4">
    <source>
        <dbReference type="ARBA" id="ARBA00023012"/>
    </source>
</evidence>
<evidence type="ECO:0000313" key="11">
    <source>
        <dbReference type="EMBL" id="AEI42884.1"/>
    </source>
</evidence>
<dbReference type="PANTHER" id="PTHR42713:SF3">
    <property type="entry name" value="TRANSCRIPTIONAL REGULATORY PROTEIN HPTR"/>
    <property type="match status" value="1"/>
</dbReference>
<dbReference type="PROSITE" id="PS50110">
    <property type="entry name" value="RESPONSE_REGULATORY"/>
    <property type="match status" value="1"/>
</dbReference>
<evidence type="ECO:0000256" key="1">
    <source>
        <dbReference type="ARBA" id="ARBA00004496"/>
    </source>
</evidence>
<feature type="domain" description="HTH araC/xylS-type" evidence="9">
    <location>
        <begin position="422"/>
        <end position="520"/>
    </location>
</feature>
<feature type="modified residue" description="4-aspartylphosphate" evidence="8">
    <location>
        <position position="55"/>
    </location>
</feature>
<dbReference type="HOGENOM" id="CLU_000445_5_0_9"/>
<dbReference type="CDD" id="cd17536">
    <property type="entry name" value="REC_YesN-like"/>
    <property type="match status" value="1"/>
</dbReference>
<reference evidence="11 12" key="2">
    <citation type="journal article" date="2013" name="Genome Announc.">
        <title>Genome Sequence of Growth-Improving Paenibacillus mucilaginosus Strain KNP414.</title>
        <authorList>
            <person name="Lu J.J."/>
            <person name="Wang J.F."/>
            <person name="Hu X.F."/>
        </authorList>
    </citation>
    <scope>NUCLEOTIDE SEQUENCE [LARGE SCALE GENOMIC DNA]</scope>
    <source>
        <strain evidence="11 12">KNP414</strain>
    </source>
</reference>
<sequence>MFKVLVVDDEPLMLEGWKTMVDWQGCGYELCGTATDGEEALASIRASEPDLVLTDVRMPVLDGLGLIRAMRDELRVSTMTVIVSAYSEFTYAQQALRYQVDRYVLKPLVPEEIHRLLLELAGPLEKRLLEKDTAQRERAAAAAAAVVSLLKQGGPTAAGAAARVLGVREETRCGLVIAEAAQVDPGRVDDAMSLLPRVQRMAGAEFPGGLQLLAFEEAPGRAGLLVLDDGSSGDAFESRLTGTASVLAEQLEHAAVYCSMAAAGLAGLPELYRQTMVTRRRSMLCGRREGMHRYQEHPAAPSFPLEDLTRYTEMLLHAMDSADLEGVSRAADSLLLLFERSGAQECWVQAAARHLHGELLRRFAAPGGAAAEEDGWQWQMLHAWDGHEEAWYGESLKRLWTKTAGWLAVRKESPMTGHSVVAEAAAYLRRHYREKIQLRDVARRFHLSPVYFGQQFKRETGMRFNEFLHKLRIGEALKLLRLTELRVSEIAPMLGYHDTEYFTHKFKALTGESPSLYKSKCREDRYAESRPDVP</sequence>
<dbReference type="InterPro" id="IPR011006">
    <property type="entry name" value="CheY-like_superfamily"/>
</dbReference>
<keyword evidence="6" id="KW-0238">DNA-binding</keyword>
<dbReference type="Gene3D" id="1.10.10.60">
    <property type="entry name" value="Homeodomain-like"/>
    <property type="match status" value="2"/>
</dbReference>
<dbReference type="InterPro" id="IPR018060">
    <property type="entry name" value="HTH_AraC"/>
</dbReference>
<dbReference type="Gene3D" id="3.40.50.2300">
    <property type="match status" value="1"/>
</dbReference>
<evidence type="ECO:0000259" key="10">
    <source>
        <dbReference type="PROSITE" id="PS50110"/>
    </source>
</evidence>
<feature type="domain" description="Response regulatory" evidence="10">
    <location>
        <begin position="3"/>
        <end position="121"/>
    </location>
</feature>
<evidence type="ECO:0000256" key="2">
    <source>
        <dbReference type="ARBA" id="ARBA00022490"/>
    </source>
</evidence>
<evidence type="ECO:0000256" key="3">
    <source>
        <dbReference type="ARBA" id="ARBA00022553"/>
    </source>
</evidence>
<dbReference type="PROSITE" id="PS01124">
    <property type="entry name" value="HTH_ARAC_FAMILY_2"/>
    <property type="match status" value="1"/>
</dbReference>
<accession>F8FJN4</accession>
<keyword evidence="5" id="KW-0805">Transcription regulation</keyword>
<comment type="subcellular location">
    <subcellularLocation>
        <location evidence="1">Cytoplasm</location>
    </subcellularLocation>
</comment>
<dbReference type="EMBL" id="CP002869">
    <property type="protein sequence ID" value="AEI42884.1"/>
    <property type="molecule type" value="Genomic_DNA"/>
</dbReference>
<evidence type="ECO:0000256" key="8">
    <source>
        <dbReference type="PROSITE-ProRule" id="PRU00169"/>
    </source>
</evidence>
<dbReference type="PATRIC" id="fig|1036673.3.peg.4000"/>
<dbReference type="GO" id="GO:0005737">
    <property type="term" value="C:cytoplasm"/>
    <property type="evidence" value="ECO:0007669"/>
    <property type="project" value="UniProtKB-SubCell"/>
</dbReference>
<keyword evidence="2" id="KW-0963">Cytoplasm</keyword>
<keyword evidence="7" id="KW-0804">Transcription</keyword>
<dbReference type="RefSeq" id="WP_013918038.1">
    <property type="nucleotide sequence ID" value="NC_015690.1"/>
</dbReference>
<dbReference type="Pfam" id="PF12833">
    <property type="entry name" value="HTH_18"/>
    <property type="match status" value="1"/>
</dbReference>
<keyword evidence="3 8" id="KW-0597">Phosphoprotein</keyword>
<protein>
    <submittedName>
        <fullName evidence="11">YesN15</fullName>
    </submittedName>
</protein>
<dbReference type="InterPro" id="IPR051552">
    <property type="entry name" value="HptR"/>
</dbReference>
<gene>
    <name evidence="11" type="primary">yesN15</name>
    <name evidence="11" type="ordered locus">KNP414_04352</name>
</gene>
<dbReference type="SMART" id="SM00448">
    <property type="entry name" value="REC"/>
    <property type="match status" value="1"/>
</dbReference>
<dbReference type="InterPro" id="IPR009057">
    <property type="entry name" value="Homeodomain-like_sf"/>
</dbReference>
<dbReference type="InterPro" id="IPR001789">
    <property type="entry name" value="Sig_transdc_resp-reg_receiver"/>
</dbReference>
<dbReference type="AlphaFoldDB" id="F8FJN4"/>
<evidence type="ECO:0000313" key="12">
    <source>
        <dbReference type="Proteomes" id="UP000006620"/>
    </source>
</evidence>
<dbReference type="SMART" id="SM00342">
    <property type="entry name" value="HTH_ARAC"/>
    <property type="match status" value="1"/>
</dbReference>
<dbReference type="GO" id="GO:0003700">
    <property type="term" value="F:DNA-binding transcription factor activity"/>
    <property type="evidence" value="ECO:0007669"/>
    <property type="project" value="InterPro"/>
</dbReference>
<dbReference type="KEGG" id="pms:KNP414_04352"/>
<reference evidence="12" key="1">
    <citation type="submission" date="2011-06" db="EMBL/GenBank/DDBJ databases">
        <title>Complete genome sequence of Paenibacillus mucilaginosus KNP414.</title>
        <authorList>
            <person name="Wang J."/>
            <person name="Hu S."/>
            <person name="Hu X."/>
            <person name="Zhang B."/>
            <person name="Dong D."/>
            <person name="Zhang S."/>
            <person name="Zhao K."/>
            <person name="Wu D."/>
        </authorList>
    </citation>
    <scope>NUCLEOTIDE SEQUENCE [LARGE SCALE GENOMIC DNA]</scope>
    <source>
        <strain evidence="12">KNP414</strain>
    </source>
</reference>
<evidence type="ECO:0000256" key="5">
    <source>
        <dbReference type="ARBA" id="ARBA00023015"/>
    </source>
</evidence>
<dbReference type="Pfam" id="PF00072">
    <property type="entry name" value="Response_reg"/>
    <property type="match status" value="1"/>
</dbReference>
<keyword evidence="4" id="KW-0902">Two-component regulatory system</keyword>